<dbReference type="InterPro" id="IPR002560">
    <property type="entry name" value="Transposase_DDE"/>
</dbReference>
<reference evidence="2 3" key="1">
    <citation type="submission" date="2016-05" db="EMBL/GenBank/DDBJ databases">
        <title>Genomic Taxonomy of the Vibrionaceae.</title>
        <authorList>
            <person name="Gomez-Gil B."/>
            <person name="Enciso-Ibarra J."/>
        </authorList>
    </citation>
    <scope>NUCLEOTIDE SEQUENCE [LARGE SCALE GENOMIC DNA]</scope>
    <source>
        <strain evidence="2 3">CAIM 1920</strain>
    </source>
</reference>
<name>A0A1C3EAM8_9GAMM</name>
<keyword evidence="3" id="KW-1185">Reference proteome</keyword>
<evidence type="ECO:0000313" key="3">
    <source>
        <dbReference type="Proteomes" id="UP000094936"/>
    </source>
</evidence>
<organism evidence="2 3">
    <name type="scientific">Veronia pacifica</name>
    <dbReference type="NCBI Taxonomy" id="1080227"/>
    <lineage>
        <taxon>Bacteria</taxon>
        <taxon>Pseudomonadati</taxon>
        <taxon>Pseudomonadota</taxon>
        <taxon>Gammaproteobacteria</taxon>
        <taxon>Vibrionales</taxon>
        <taxon>Vibrionaceae</taxon>
        <taxon>Veronia</taxon>
    </lineage>
</organism>
<dbReference type="Proteomes" id="UP000094936">
    <property type="component" value="Unassembled WGS sequence"/>
</dbReference>
<comment type="caution">
    <text evidence="2">The sequence shown here is derived from an EMBL/GenBank/DDBJ whole genome shotgun (WGS) entry which is preliminary data.</text>
</comment>
<dbReference type="RefSeq" id="WP_068905231.1">
    <property type="nucleotide sequence ID" value="NZ_JBHUIF010000015.1"/>
</dbReference>
<dbReference type="STRING" id="1080227.A8L45_20530"/>
<dbReference type="EMBL" id="LYBM01000055">
    <property type="protein sequence ID" value="ODA30260.1"/>
    <property type="molecule type" value="Genomic_DNA"/>
</dbReference>
<gene>
    <name evidence="2" type="ORF">A8L45_20530</name>
</gene>
<dbReference type="Pfam" id="PF01610">
    <property type="entry name" value="DDE_Tnp_ISL3"/>
    <property type="match status" value="1"/>
</dbReference>
<feature type="domain" description="Transposase IS204/IS1001/IS1096/IS1165 DDE" evidence="1">
    <location>
        <begin position="4"/>
        <end position="61"/>
    </location>
</feature>
<sequence>MIDIKPLLVAVMAVKEHFPAILNAMRLKVSNGLAEDINAKIHNMKLRAKGLRNKERFKTAILFCFVQLNMSFHHDRWRAADIHASQFIQYMSYFPFL</sequence>
<accession>A0A1C3EAM8</accession>
<protein>
    <recommendedName>
        <fullName evidence="1">Transposase IS204/IS1001/IS1096/IS1165 DDE domain-containing protein</fullName>
    </recommendedName>
</protein>
<evidence type="ECO:0000259" key="1">
    <source>
        <dbReference type="Pfam" id="PF01610"/>
    </source>
</evidence>
<dbReference type="AlphaFoldDB" id="A0A1C3EAM8"/>
<evidence type="ECO:0000313" key="2">
    <source>
        <dbReference type="EMBL" id="ODA30260.1"/>
    </source>
</evidence>
<proteinExistence type="predicted"/>